<evidence type="ECO:0000256" key="1">
    <source>
        <dbReference type="ARBA" id="ARBA00010641"/>
    </source>
</evidence>
<dbReference type="EMBL" id="CP032418">
    <property type="protein sequence ID" value="AYC29936.1"/>
    <property type="molecule type" value="Genomic_DNA"/>
</dbReference>
<protein>
    <submittedName>
        <fullName evidence="7">Sigma-70 family RNA polymerase sigma factor</fullName>
    </submittedName>
</protein>
<dbReference type="GO" id="GO:0016987">
    <property type="term" value="F:sigma factor activity"/>
    <property type="evidence" value="ECO:0007669"/>
    <property type="project" value="UniProtKB-KW"/>
</dbReference>
<dbReference type="SUPFAM" id="SSF88659">
    <property type="entry name" value="Sigma3 and sigma4 domains of RNA polymerase sigma factors"/>
    <property type="match status" value="1"/>
</dbReference>
<proteinExistence type="inferred from homology"/>
<feature type="domain" description="RNA polymerase sigma factor 70 region 4 type 2" evidence="6">
    <location>
        <begin position="119"/>
        <end position="171"/>
    </location>
</feature>
<dbReference type="Gene3D" id="1.10.10.10">
    <property type="entry name" value="Winged helix-like DNA-binding domain superfamily/Winged helix DNA-binding domain"/>
    <property type="match status" value="1"/>
</dbReference>
<sequence length="185" mass="22331">MGETELIRLAQSGDEKAYVELMQLYHRTIEKFAYQCGVHQNDVSDVTQEVFIKLYRFLYQFQHDRFTTWLYKITLNAVRDYYRKESKEKSKEHKWKEQMNDEPLLVSTEKKILLFEEDQQLHDAILSLDEKYRYPIIFFYFQELSYEQIGEVMNIPLSTVKTRILRAKEQLKIALVNERGEQIGR</sequence>
<dbReference type="InterPro" id="IPR036388">
    <property type="entry name" value="WH-like_DNA-bd_sf"/>
</dbReference>
<dbReference type="Pfam" id="PF08281">
    <property type="entry name" value="Sigma70_r4_2"/>
    <property type="match status" value="1"/>
</dbReference>
<evidence type="ECO:0000313" key="7">
    <source>
        <dbReference type="EMBL" id="AYC29936.1"/>
    </source>
</evidence>
<name>A0A385YTD2_9BACL</name>
<dbReference type="Gene3D" id="1.10.1740.10">
    <property type="match status" value="1"/>
</dbReference>
<dbReference type="CDD" id="cd06171">
    <property type="entry name" value="Sigma70_r4"/>
    <property type="match status" value="1"/>
</dbReference>
<dbReference type="InterPro" id="IPR013325">
    <property type="entry name" value="RNA_pol_sigma_r2"/>
</dbReference>
<evidence type="ECO:0000256" key="2">
    <source>
        <dbReference type="ARBA" id="ARBA00023015"/>
    </source>
</evidence>
<reference evidence="8" key="1">
    <citation type="submission" date="2018-09" db="EMBL/GenBank/DDBJ databases">
        <authorList>
            <person name="Zhu H."/>
        </authorList>
    </citation>
    <scope>NUCLEOTIDE SEQUENCE [LARGE SCALE GENOMIC DNA]</scope>
    <source>
        <strain evidence="8">K2R23-3</strain>
    </source>
</reference>
<dbReference type="InterPro" id="IPR007627">
    <property type="entry name" value="RNA_pol_sigma70_r2"/>
</dbReference>
<dbReference type="OrthoDB" id="3472490at2"/>
<dbReference type="InterPro" id="IPR013249">
    <property type="entry name" value="RNA_pol_sigma70_r4_t2"/>
</dbReference>
<feature type="domain" description="RNA polymerase sigma-70 region 2" evidence="5">
    <location>
        <begin position="21"/>
        <end position="87"/>
    </location>
</feature>
<dbReference type="Pfam" id="PF04542">
    <property type="entry name" value="Sigma70_r2"/>
    <property type="match status" value="1"/>
</dbReference>
<evidence type="ECO:0000256" key="4">
    <source>
        <dbReference type="ARBA" id="ARBA00023163"/>
    </source>
</evidence>
<comment type="similarity">
    <text evidence="1">Belongs to the sigma-70 factor family. ECF subfamily.</text>
</comment>
<dbReference type="NCBIfam" id="TIGR02937">
    <property type="entry name" value="sigma70-ECF"/>
    <property type="match status" value="1"/>
</dbReference>
<dbReference type="Proteomes" id="UP000265725">
    <property type="component" value="Chromosome"/>
</dbReference>
<dbReference type="AlphaFoldDB" id="A0A385YTD2"/>
<gene>
    <name evidence="7" type="ORF">D3873_08635</name>
</gene>
<evidence type="ECO:0000313" key="8">
    <source>
        <dbReference type="Proteomes" id="UP000265725"/>
    </source>
</evidence>
<dbReference type="PANTHER" id="PTHR43133:SF51">
    <property type="entry name" value="RNA POLYMERASE SIGMA FACTOR"/>
    <property type="match status" value="1"/>
</dbReference>
<dbReference type="KEGG" id="paek:D3873_08635"/>
<dbReference type="RefSeq" id="WP_119883672.1">
    <property type="nucleotide sequence ID" value="NZ_CP032418.1"/>
</dbReference>
<dbReference type="PANTHER" id="PTHR43133">
    <property type="entry name" value="RNA POLYMERASE ECF-TYPE SIGMA FACTO"/>
    <property type="match status" value="1"/>
</dbReference>
<dbReference type="InterPro" id="IPR014284">
    <property type="entry name" value="RNA_pol_sigma-70_dom"/>
</dbReference>
<dbReference type="GO" id="GO:0003677">
    <property type="term" value="F:DNA binding"/>
    <property type="evidence" value="ECO:0007669"/>
    <property type="project" value="InterPro"/>
</dbReference>
<dbReference type="GO" id="GO:0006352">
    <property type="term" value="P:DNA-templated transcription initiation"/>
    <property type="evidence" value="ECO:0007669"/>
    <property type="project" value="InterPro"/>
</dbReference>
<keyword evidence="2" id="KW-0805">Transcription regulation</keyword>
<organism evidence="7 8">
    <name type="scientific">Paenisporosarcina cavernae</name>
    <dbReference type="NCBI Taxonomy" id="2320858"/>
    <lineage>
        <taxon>Bacteria</taxon>
        <taxon>Bacillati</taxon>
        <taxon>Bacillota</taxon>
        <taxon>Bacilli</taxon>
        <taxon>Bacillales</taxon>
        <taxon>Caryophanaceae</taxon>
        <taxon>Paenisporosarcina</taxon>
    </lineage>
</organism>
<keyword evidence="8" id="KW-1185">Reference proteome</keyword>
<evidence type="ECO:0000259" key="5">
    <source>
        <dbReference type="Pfam" id="PF04542"/>
    </source>
</evidence>
<keyword evidence="3" id="KW-0731">Sigma factor</keyword>
<dbReference type="SUPFAM" id="SSF88946">
    <property type="entry name" value="Sigma2 domain of RNA polymerase sigma factors"/>
    <property type="match status" value="1"/>
</dbReference>
<keyword evidence="4" id="KW-0804">Transcription</keyword>
<evidence type="ECO:0000259" key="6">
    <source>
        <dbReference type="Pfam" id="PF08281"/>
    </source>
</evidence>
<accession>A0A385YTD2</accession>
<dbReference type="InterPro" id="IPR039425">
    <property type="entry name" value="RNA_pol_sigma-70-like"/>
</dbReference>
<evidence type="ECO:0000256" key="3">
    <source>
        <dbReference type="ARBA" id="ARBA00023082"/>
    </source>
</evidence>
<dbReference type="InterPro" id="IPR013324">
    <property type="entry name" value="RNA_pol_sigma_r3/r4-like"/>
</dbReference>